<dbReference type="AlphaFoldDB" id="A0A9N9XUH6"/>
<proteinExistence type="inferred from homology"/>
<dbReference type="SUPFAM" id="SSF53720">
    <property type="entry name" value="ALDH-like"/>
    <property type="match status" value="1"/>
</dbReference>
<reference evidence="11" key="1">
    <citation type="submission" date="2019-06" db="EMBL/GenBank/DDBJ databases">
        <authorList>
            <person name="Broberg M."/>
        </authorList>
    </citation>
    <scope>NUCLEOTIDE SEQUENCE [LARGE SCALE GENOMIC DNA]</scope>
</reference>
<dbReference type="Gene3D" id="3.40.605.10">
    <property type="entry name" value="Aldehyde Dehydrogenase, Chain A, domain 1"/>
    <property type="match status" value="1"/>
</dbReference>
<reference evidence="10 11" key="2">
    <citation type="submission" date="2021-10" db="EMBL/GenBank/DDBJ databases">
        <authorList>
            <person name="Piombo E."/>
        </authorList>
    </citation>
    <scope>NUCLEOTIDE SEQUENCE [LARGE SCALE GENOMIC DNA]</scope>
</reference>
<dbReference type="FunFam" id="3.40.605.10:FF:000001">
    <property type="entry name" value="Aldehyde dehydrogenase 1"/>
    <property type="match status" value="1"/>
</dbReference>
<keyword evidence="11" id="KW-1185">Reference proteome</keyword>
<evidence type="ECO:0000313" key="10">
    <source>
        <dbReference type="EMBL" id="CAG9970424.1"/>
    </source>
</evidence>
<dbReference type="Gene3D" id="3.40.640.10">
    <property type="entry name" value="Type I PLP-dependent aspartate aminotransferase-like (Major domain)"/>
    <property type="match status" value="1"/>
</dbReference>
<dbReference type="Pfam" id="PF00171">
    <property type="entry name" value="Aldedh"/>
    <property type="match status" value="1"/>
</dbReference>
<dbReference type="InterPro" id="IPR015424">
    <property type="entry name" value="PyrdxlP-dep_Trfase"/>
</dbReference>
<dbReference type="GO" id="GO:0004029">
    <property type="term" value="F:aldehyde dehydrogenase (NAD+) activity"/>
    <property type="evidence" value="ECO:0007669"/>
    <property type="project" value="UniProtKB-EC"/>
</dbReference>
<sequence length="950" mass="105135">MDSQTCAQVKLPDGTTYEQPTGIFIGNEFRQSHDKTVIESINPYTQLPIASIARGKLADVNAAVAAAKAAFGGWRDTSPQDRAKLLSKLADLIERDVEALAKIESIDGGKPVHIAKGADVLASAACIRYYSGWADKIKGDTIETDPDTLNITIREPLGVCGLIIPWNFPLLITCWKLGPALAAGNTVVIKPAELTSLSALYLAKLVVEAGFPPGVVNLVTGLGNEAGQALTEHPDVKKISFTGSTPVGKAILKTSADTNLKKVTLELGGKSPSIVFDDADLDQVIEAVNGGIFYNMGQNCCASSRVYVQESIYEDFLKRFASRARQNKSGDPFDNNTFLGPQIDGKQHSKIMGMIQRAKADGVGVVTGGTSPDGWFIEPTIFRDVKSSAEIMQQEVFGPVVAVASFKDIEEVLEKAHDTIYGLAAAVFTSDIKRGIRLSKMLQAGSVWVNNYNMISHALPFGGYGQSGNGKDLGFEGIEGYTQLKTVRFMYENRAKTTQTQEEIMSHPRQETTDPLGKIQNLSPIECGEDAAKHFLHDADYINLNHGSYGTYPREVRDVLRYYQDRAEARPDDFVRYQYRVHLLRESREVLAEYLDVPAECCVYVPNASTGIDTVLHNFNYKPGDVIIGFPTIYDSYESTAKYLSEVTPAEFKKIEYTYPVSDDFICQTFEDTVKELLQAGKKPKIALFDTISSLPGLRIPFERLTKLCRSYNVLSLIDGAHGVGMIPLHLLQLDPDFLVSNCHKWLYTPRSCAFLYVPVRNQHLLKITFPTGFGFLKFPKDEDARKLVPNNFIENFADLNTRDDTTYLCVKAALEWRKKLVWKDKKGEEAIMNYLYYLAEQAESIFATALGTEVLSQGITSMTNVRLPLAMDQITGGVSSNVGEVSTWVMKEMMDQHGTAINLTFYNGALWIRLSAQVYLTVQDLEVAAGRLKIICDTASKRTWNFRSS</sequence>
<name>A0A9N9XUH6_9HYPO</name>
<accession>A0A9N9XUH6</accession>
<dbReference type="InterPro" id="IPR000192">
    <property type="entry name" value="Aminotrans_V_dom"/>
</dbReference>
<evidence type="ECO:0000256" key="4">
    <source>
        <dbReference type="ARBA" id="ARBA00049194"/>
    </source>
</evidence>
<feature type="domain" description="Aldehyde dehydrogenase" evidence="8">
    <location>
        <begin position="30"/>
        <end position="487"/>
    </location>
</feature>
<dbReference type="InterPro" id="IPR015421">
    <property type="entry name" value="PyrdxlP-dep_Trfase_major"/>
</dbReference>
<dbReference type="PROSITE" id="PS00070">
    <property type="entry name" value="ALDEHYDE_DEHYDR_CYS"/>
    <property type="match status" value="1"/>
</dbReference>
<protein>
    <recommendedName>
        <fullName evidence="3">aldehyde dehydrogenase (NAD(+))</fullName>
        <ecNumber evidence="3">1.2.1.3</ecNumber>
    </recommendedName>
</protein>
<gene>
    <name evidence="10" type="ORF">CBYS24578_00018134</name>
</gene>
<organism evidence="10 11">
    <name type="scientific">Clonostachys byssicola</name>
    <dbReference type="NCBI Taxonomy" id="160290"/>
    <lineage>
        <taxon>Eukaryota</taxon>
        <taxon>Fungi</taxon>
        <taxon>Dikarya</taxon>
        <taxon>Ascomycota</taxon>
        <taxon>Pezizomycotina</taxon>
        <taxon>Sordariomycetes</taxon>
        <taxon>Hypocreomycetidae</taxon>
        <taxon>Hypocreales</taxon>
        <taxon>Bionectriaceae</taxon>
        <taxon>Clonostachys</taxon>
    </lineage>
</organism>
<dbReference type="PROSITE" id="PS00687">
    <property type="entry name" value="ALDEHYDE_DEHYDR_GLU"/>
    <property type="match status" value="1"/>
</dbReference>
<dbReference type="InterPro" id="IPR029510">
    <property type="entry name" value="Ald_DH_CS_GLU"/>
</dbReference>
<dbReference type="EC" id="1.2.1.3" evidence="3"/>
<dbReference type="Gene3D" id="3.40.309.10">
    <property type="entry name" value="Aldehyde Dehydrogenase, Chain A, domain 2"/>
    <property type="match status" value="1"/>
</dbReference>
<evidence type="ECO:0000256" key="3">
    <source>
        <dbReference type="ARBA" id="ARBA00024226"/>
    </source>
</evidence>
<evidence type="ECO:0000256" key="5">
    <source>
        <dbReference type="PROSITE-ProRule" id="PRU10007"/>
    </source>
</evidence>
<dbReference type="InterPro" id="IPR015422">
    <property type="entry name" value="PyrdxlP-dep_Trfase_small"/>
</dbReference>
<feature type="region of interest" description="Disordered" evidence="7">
    <location>
        <begin position="498"/>
        <end position="517"/>
    </location>
</feature>
<dbReference type="Proteomes" id="UP000754883">
    <property type="component" value="Unassembled WGS sequence"/>
</dbReference>
<comment type="catalytic activity">
    <reaction evidence="4">
        <text>an aldehyde + NAD(+) + H2O = a carboxylate + NADH + 2 H(+)</text>
        <dbReference type="Rhea" id="RHEA:16185"/>
        <dbReference type="ChEBI" id="CHEBI:15377"/>
        <dbReference type="ChEBI" id="CHEBI:15378"/>
        <dbReference type="ChEBI" id="CHEBI:17478"/>
        <dbReference type="ChEBI" id="CHEBI:29067"/>
        <dbReference type="ChEBI" id="CHEBI:57540"/>
        <dbReference type="ChEBI" id="CHEBI:57945"/>
        <dbReference type="EC" id="1.2.1.3"/>
    </reaction>
</comment>
<dbReference type="EMBL" id="CABFNO020001231">
    <property type="protein sequence ID" value="CAG9970424.1"/>
    <property type="molecule type" value="Genomic_DNA"/>
</dbReference>
<evidence type="ECO:0000259" key="8">
    <source>
        <dbReference type="Pfam" id="PF00171"/>
    </source>
</evidence>
<evidence type="ECO:0000256" key="2">
    <source>
        <dbReference type="ARBA" id="ARBA00023002"/>
    </source>
</evidence>
<dbReference type="InterPro" id="IPR016161">
    <property type="entry name" value="Ald_DH/histidinol_DH"/>
</dbReference>
<evidence type="ECO:0000256" key="1">
    <source>
        <dbReference type="ARBA" id="ARBA00009986"/>
    </source>
</evidence>
<dbReference type="Pfam" id="PF00266">
    <property type="entry name" value="Aminotran_5"/>
    <property type="match status" value="1"/>
</dbReference>
<evidence type="ECO:0000313" key="11">
    <source>
        <dbReference type="Proteomes" id="UP000754883"/>
    </source>
</evidence>
<dbReference type="OrthoDB" id="5978656at2759"/>
<evidence type="ECO:0000256" key="6">
    <source>
        <dbReference type="RuleBase" id="RU003345"/>
    </source>
</evidence>
<feature type="domain" description="Aminotransferase class V" evidence="9">
    <location>
        <begin position="576"/>
        <end position="760"/>
    </location>
</feature>
<dbReference type="FunFam" id="3.40.309.10:FF:000012">
    <property type="entry name" value="Betaine aldehyde dehydrogenase"/>
    <property type="match status" value="1"/>
</dbReference>
<feature type="active site" evidence="5">
    <location>
        <position position="266"/>
    </location>
</feature>
<dbReference type="InterPro" id="IPR016163">
    <property type="entry name" value="Ald_DH_C"/>
</dbReference>
<dbReference type="InterPro" id="IPR015590">
    <property type="entry name" value="Aldehyde_DH_dom"/>
</dbReference>
<comment type="caution">
    <text evidence="10">The sequence shown here is derived from an EMBL/GenBank/DDBJ whole genome shotgun (WGS) entry which is preliminary data.</text>
</comment>
<evidence type="ECO:0000256" key="7">
    <source>
        <dbReference type="SAM" id="MobiDB-lite"/>
    </source>
</evidence>
<keyword evidence="2 6" id="KW-0560">Oxidoreductase</keyword>
<dbReference type="PANTHER" id="PTHR11699">
    <property type="entry name" value="ALDEHYDE DEHYDROGENASE-RELATED"/>
    <property type="match status" value="1"/>
</dbReference>
<dbReference type="SUPFAM" id="SSF53383">
    <property type="entry name" value="PLP-dependent transferases"/>
    <property type="match status" value="1"/>
</dbReference>
<dbReference type="InterPro" id="IPR016162">
    <property type="entry name" value="Ald_DH_N"/>
</dbReference>
<dbReference type="Gene3D" id="3.90.1150.10">
    <property type="entry name" value="Aspartate Aminotransferase, domain 1"/>
    <property type="match status" value="1"/>
</dbReference>
<comment type="similarity">
    <text evidence="1 6">Belongs to the aldehyde dehydrogenase family.</text>
</comment>
<dbReference type="InterPro" id="IPR016160">
    <property type="entry name" value="Ald_DH_CS_CYS"/>
</dbReference>
<evidence type="ECO:0000259" key="9">
    <source>
        <dbReference type="Pfam" id="PF00266"/>
    </source>
</evidence>